<evidence type="ECO:0000259" key="3">
    <source>
        <dbReference type="PROSITE" id="PS51201"/>
    </source>
</evidence>
<dbReference type="PROSITE" id="PS51202">
    <property type="entry name" value="RCK_C"/>
    <property type="match status" value="1"/>
</dbReference>
<evidence type="ECO:0000313" key="5">
    <source>
        <dbReference type="EMBL" id="GAA4383220.1"/>
    </source>
</evidence>
<dbReference type="SUPFAM" id="SSF81324">
    <property type="entry name" value="Voltage-gated potassium channels"/>
    <property type="match status" value="1"/>
</dbReference>
<dbReference type="Pfam" id="PF02254">
    <property type="entry name" value="TrkA_N"/>
    <property type="match status" value="2"/>
</dbReference>
<dbReference type="Gene3D" id="3.40.50.720">
    <property type="entry name" value="NAD(P)-binding Rossmann-like Domain"/>
    <property type="match status" value="2"/>
</dbReference>
<dbReference type="Gene3D" id="1.10.287.70">
    <property type="match status" value="1"/>
</dbReference>
<organism evidence="5 6">
    <name type="scientific">Tsukamurella soli</name>
    <dbReference type="NCBI Taxonomy" id="644556"/>
    <lineage>
        <taxon>Bacteria</taxon>
        <taxon>Bacillati</taxon>
        <taxon>Actinomycetota</taxon>
        <taxon>Actinomycetes</taxon>
        <taxon>Mycobacteriales</taxon>
        <taxon>Tsukamurellaceae</taxon>
        <taxon>Tsukamurella</taxon>
    </lineage>
</organism>
<dbReference type="Proteomes" id="UP001500635">
    <property type="component" value="Unassembled WGS sequence"/>
</dbReference>
<keyword evidence="2" id="KW-1133">Transmembrane helix</keyword>
<proteinExistence type="predicted"/>
<feature type="domain" description="RCK C-terminal" evidence="4">
    <location>
        <begin position="511"/>
        <end position="592"/>
    </location>
</feature>
<dbReference type="InterPro" id="IPR003148">
    <property type="entry name" value="RCK_N"/>
</dbReference>
<evidence type="ECO:0000256" key="2">
    <source>
        <dbReference type="SAM" id="Phobius"/>
    </source>
</evidence>
<feature type="domain" description="RCK N-terminal" evidence="3">
    <location>
        <begin position="362"/>
        <end position="491"/>
    </location>
</feature>
<dbReference type="InterPro" id="IPR036291">
    <property type="entry name" value="NAD(P)-bd_dom_sf"/>
</dbReference>
<dbReference type="PROSITE" id="PS51201">
    <property type="entry name" value="RCK_N"/>
    <property type="match status" value="1"/>
</dbReference>
<comment type="subcellular location">
    <subcellularLocation>
        <location evidence="1">Cell membrane</location>
        <topology evidence="1">Multi-pass membrane protein</topology>
    </subcellularLocation>
</comment>
<protein>
    <recommendedName>
        <fullName evidence="7">Trk K+ transport system, NAD-binding component</fullName>
    </recommendedName>
</protein>
<dbReference type="PANTHER" id="PTHR43833:SF11">
    <property type="entry name" value="VOLTAGE-GATED POTASSIUM CHANNEL KCH"/>
    <property type="match status" value="1"/>
</dbReference>
<keyword evidence="6" id="KW-1185">Reference proteome</keyword>
<feature type="transmembrane region" description="Helical" evidence="2">
    <location>
        <begin position="318"/>
        <end position="345"/>
    </location>
</feature>
<dbReference type="SUPFAM" id="SSF51735">
    <property type="entry name" value="NAD(P)-binding Rossmann-fold domains"/>
    <property type="match status" value="2"/>
</dbReference>
<feature type="transmembrane region" description="Helical" evidence="2">
    <location>
        <begin position="261"/>
        <end position="281"/>
    </location>
</feature>
<dbReference type="Pfam" id="PF07885">
    <property type="entry name" value="Ion_trans_2"/>
    <property type="match status" value="1"/>
</dbReference>
<name>A0ABP8J1D2_9ACTN</name>
<accession>A0ABP8J1D2</accession>
<dbReference type="InterPro" id="IPR050721">
    <property type="entry name" value="Trk_Ktr_HKT_K-transport"/>
</dbReference>
<keyword evidence="2" id="KW-0812">Transmembrane</keyword>
<dbReference type="RefSeq" id="WP_344989619.1">
    <property type="nucleotide sequence ID" value="NZ_BAABFR010000002.1"/>
</dbReference>
<evidence type="ECO:0000256" key="1">
    <source>
        <dbReference type="ARBA" id="ARBA00004651"/>
    </source>
</evidence>
<keyword evidence="2" id="KW-0472">Membrane</keyword>
<sequence>MDAPAQVSGHTILCGMDLLGLRIVEQLHGFGEAVVVVLHEHDARAEAVLDGWGIRYLVRGASGATALTDAGIAAAASVVCVDPSDVVNLETALVARRLRSDVRVVARLANPVVRDAVAVDNGPGAVLAVADLAAPSVVEDCLRRAMHPVEVPGLDLVVATDEVTQPGTLREFYGDLGPIAVVSGVDNPYAGTAVPCPPRDTAVGPGDWAAVIGTPAELAARGLAVSELMAPDRSRPHRRRHPFVRLRVGVAQLLDDVDPNFFRAVAVMAALVLTSMILLRYTYSRPGMSFLDALYFSAETIATVGYGDFSFLGQPPLLRLYAIFLMVCGVTNTAVLVAFVSDLLVSRRLAHSVGRRRARMMRGQILLVGLGEVGIRVAAELVAQGHEVVAIELEREHRNLDAAEKLGVAVVFGDGTQRDTLLAAGLERAAAVAILTSSEMANIEVGLVVRELLGDRWDDGAGHPSVPVVLRMFDLPLGRLVAKRFGFRNVRSTVELAAPWFIGAALGLDVLGTFTVWQDSFMVGAVTIESGGGLDGVRLRELSPATRVVAIDHAAGDLERNPRRDSQFDAGDVAYIIGPYAELISMLRLGRAGAAAPG</sequence>
<evidence type="ECO:0000259" key="4">
    <source>
        <dbReference type="PROSITE" id="PS51202"/>
    </source>
</evidence>
<gene>
    <name evidence="5" type="ORF">GCM10023147_02080</name>
</gene>
<dbReference type="PANTHER" id="PTHR43833">
    <property type="entry name" value="POTASSIUM CHANNEL PROTEIN 2-RELATED-RELATED"/>
    <property type="match status" value="1"/>
</dbReference>
<reference evidence="6" key="1">
    <citation type="journal article" date="2019" name="Int. J. Syst. Evol. Microbiol.">
        <title>The Global Catalogue of Microorganisms (GCM) 10K type strain sequencing project: providing services to taxonomists for standard genome sequencing and annotation.</title>
        <authorList>
            <consortium name="The Broad Institute Genomics Platform"/>
            <consortium name="The Broad Institute Genome Sequencing Center for Infectious Disease"/>
            <person name="Wu L."/>
            <person name="Ma J."/>
        </authorList>
    </citation>
    <scope>NUCLEOTIDE SEQUENCE [LARGE SCALE GENOMIC DNA]</scope>
    <source>
        <strain evidence="6">JCM 17688</strain>
    </source>
</reference>
<dbReference type="EMBL" id="BAABFR010000002">
    <property type="protein sequence ID" value="GAA4383220.1"/>
    <property type="molecule type" value="Genomic_DNA"/>
</dbReference>
<evidence type="ECO:0000313" key="6">
    <source>
        <dbReference type="Proteomes" id="UP001500635"/>
    </source>
</evidence>
<comment type="caution">
    <text evidence="5">The sequence shown here is derived from an EMBL/GenBank/DDBJ whole genome shotgun (WGS) entry which is preliminary data.</text>
</comment>
<dbReference type="InterPro" id="IPR013099">
    <property type="entry name" value="K_chnl_dom"/>
</dbReference>
<dbReference type="InterPro" id="IPR006037">
    <property type="entry name" value="RCK_C"/>
</dbReference>
<evidence type="ECO:0008006" key="7">
    <source>
        <dbReference type="Google" id="ProtNLM"/>
    </source>
</evidence>